<reference evidence="1 2" key="1">
    <citation type="submission" date="2018-05" db="EMBL/GenBank/DDBJ databases">
        <title>Genomic analysis of Gracilibacillus dipsosauri DD1 reveals novel features of a salt-tolerant amylase.</title>
        <authorList>
            <person name="Deutch C.E."/>
            <person name="Yang S."/>
        </authorList>
    </citation>
    <scope>NUCLEOTIDE SEQUENCE [LARGE SCALE GENOMIC DNA]</scope>
    <source>
        <strain evidence="1 2">DD1</strain>
    </source>
</reference>
<comment type="caution">
    <text evidence="1">The sequence shown here is derived from an EMBL/GenBank/DDBJ whole genome shotgun (WGS) entry which is preliminary data.</text>
</comment>
<keyword evidence="1" id="KW-0808">Transferase</keyword>
<sequence>MKFILIFGPQAVGKMTVGKELSNLTGLKLFHNHMTIELLHPFFDFTSEMFHLSSHFREKIFQSFVQTDQLGMIFTYVWAFNLEQDWKEVERFCHIFRSNGAEVYFVELEANIDTRLERNRTPNRLEEKPSKRNINRSEQELKNSIEKYRLNSTNGEIEEEYYIRINNTFLSPKQVAQKIITAFQL</sequence>
<evidence type="ECO:0000313" key="2">
    <source>
        <dbReference type="Proteomes" id="UP000245624"/>
    </source>
</evidence>
<dbReference type="Proteomes" id="UP000245624">
    <property type="component" value="Unassembled WGS sequence"/>
</dbReference>
<dbReference type="InterPro" id="IPR027417">
    <property type="entry name" value="P-loop_NTPase"/>
</dbReference>
<dbReference type="AlphaFoldDB" id="A0A317KXM2"/>
<keyword evidence="2" id="KW-1185">Reference proteome</keyword>
<accession>A0A317KXM2</accession>
<name>A0A317KXM2_9BACI</name>
<dbReference type="GO" id="GO:0016301">
    <property type="term" value="F:kinase activity"/>
    <property type="evidence" value="ECO:0007669"/>
    <property type="project" value="UniProtKB-KW"/>
</dbReference>
<evidence type="ECO:0000313" key="1">
    <source>
        <dbReference type="EMBL" id="PWU68247.1"/>
    </source>
</evidence>
<organism evidence="1 2">
    <name type="scientific">Gracilibacillus dipsosauri</name>
    <dbReference type="NCBI Taxonomy" id="178340"/>
    <lineage>
        <taxon>Bacteria</taxon>
        <taxon>Bacillati</taxon>
        <taxon>Bacillota</taxon>
        <taxon>Bacilli</taxon>
        <taxon>Bacillales</taxon>
        <taxon>Bacillaceae</taxon>
        <taxon>Gracilibacillus</taxon>
    </lineage>
</organism>
<dbReference type="SUPFAM" id="SSF52540">
    <property type="entry name" value="P-loop containing nucleoside triphosphate hydrolases"/>
    <property type="match status" value="1"/>
</dbReference>
<dbReference type="Gene3D" id="3.40.50.300">
    <property type="entry name" value="P-loop containing nucleotide triphosphate hydrolases"/>
    <property type="match status" value="1"/>
</dbReference>
<keyword evidence="1" id="KW-0418">Kinase</keyword>
<dbReference type="RefSeq" id="WP_109983970.1">
    <property type="nucleotide sequence ID" value="NZ_QGTD01000008.1"/>
</dbReference>
<protein>
    <submittedName>
        <fullName evidence="1">Shikimate kinase</fullName>
    </submittedName>
</protein>
<gene>
    <name evidence="1" type="ORF">DLJ74_07260</name>
</gene>
<proteinExistence type="predicted"/>
<dbReference type="OrthoDB" id="193997at2"/>
<dbReference type="EMBL" id="QGTD01000008">
    <property type="protein sequence ID" value="PWU68247.1"/>
    <property type="molecule type" value="Genomic_DNA"/>
</dbReference>